<dbReference type="InterPro" id="IPR036390">
    <property type="entry name" value="WH_DNA-bd_sf"/>
</dbReference>
<dbReference type="RefSeq" id="WP_084393413.1">
    <property type="nucleotide sequence ID" value="NZ_BMKF01000001.1"/>
</dbReference>
<accession>A0ABQ1JE51</accession>
<keyword evidence="6" id="KW-1185">Reference proteome</keyword>
<evidence type="ECO:0000256" key="3">
    <source>
        <dbReference type="ARBA" id="ARBA00023163"/>
    </source>
</evidence>
<evidence type="ECO:0000313" key="5">
    <source>
        <dbReference type="EMBL" id="GGB64879.1"/>
    </source>
</evidence>
<sequence>MPKKQETENPYAEWTNSLGYLMRTAFRSMSRALENRTSDHGVTASQWHFLRVLWMEDGISQRELSERVRMREPTTVVALKRLEKSGLVLRKQSPDDGRKINVYLSPKAKRLKTKLMPLVEEVNELATEGLNAEEKAELRRLLQKVNANLAAEDIYPMLPAKKR</sequence>
<keyword evidence="1" id="KW-0805">Transcription regulation</keyword>
<keyword evidence="2" id="KW-0238">DNA-binding</keyword>
<dbReference type="PANTHER" id="PTHR33164">
    <property type="entry name" value="TRANSCRIPTIONAL REGULATOR, MARR FAMILY"/>
    <property type="match status" value="1"/>
</dbReference>
<dbReference type="InterPro" id="IPR000835">
    <property type="entry name" value="HTH_MarR-typ"/>
</dbReference>
<dbReference type="PROSITE" id="PS50995">
    <property type="entry name" value="HTH_MARR_2"/>
    <property type="match status" value="1"/>
</dbReference>
<evidence type="ECO:0000313" key="6">
    <source>
        <dbReference type="Proteomes" id="UP000628854"/>
    </source>
</evidence>
<evidence type="ECO:0000259" key="4">
    <source>
        <dbReference type="PROSITE" id="PS50995"/>
    </source>
</evidence>
<dbReference type="InterPro" id="IPR039422">
    <property type="entry name" value="MarR/SlyA-like"/>
</dbReference>
<evidence type="ECO:0000256" key="1">
    <source>
        <dbReference type="ARBA" id="ARBA00023015"/>
    </source>
</evidence>
<dbReference type="Gene3D" id="1.10.10.10">
    <property type="entry name" value="Winged helix-like DNA-binding domain superfamily/Winged helix DNA-binding domain"/>
    <property type="match status" value="1"/>
</dbReference>
<reference evidence="6" key="1">
    <citation type="journal article" date="2019" name="Int. J. Syst. Evol. Microbiol.">
        <title>The Global Catalogue of Microorganisms (GCM) 10K type strain sequencing project: providing services to taxonomists for standard genome sequencing and annotation.</title>
        <authorList>
            <consortium name="The Broad Institute Genomics Platform"/>
            <consortium name="The Broad Institute Genome Sequencing Center for Infectious Disease"/>
            <person name="Wu L."/>
            <person name="Ma J."/>
        </authorList>
    </citation>
    <scope>NUCLEOTIDE SEQUENCE [LARGE SCALE GENOMIC DNA]</scope>
    <source>
        <strain evidence="6">CGMCC 1.15928</strain>
    </source>
</reference>
<dbReference type="EMBL" id="BMKF01000001">
    <property type="protein sequence ID" value="GGB64879.1"/>
    <property type="molecule type" value="Genomic_DNA"/>
</dbReference>
<keyword evidence="3" id="KW-0804">Transcription</keyword>
<dbReference type="Pfam" id="PF01047">
    <property type="entry name" value="MarR"/>
    <property type="match status" value="1"/>
</dbReference>
<proteinExistence type="predicted"/>
<dbReference type="SMART" id="SM00347">
    <property type="entry name" value="HTH_MARR"/>
    <property type="match status" value="1"/>
</dbReference>
<dbReference type="SUPFAM" id="SSF46785">
    <property type="entry name" value="Winged helix' DNA-binding domain"/>
    <property type="match status" value="1"/>
</dbReference>
<dbReference type="PRINTS" id="PR00598">
    <property type="entry name" value="HTHMARR"/>
</dbReference>
<dbReference type="Proteomes" id="UP000628854">
    <property type="component" value="Unassembled WGS sequence"/>
</dbReference>
<comment type="caution">
    <text evidence="5">The sequence shown here is derived from an EMBL/GenBank/DDBJ whole genome shotgun (WGS) entry which is preliminary data.</text>
</comment>
<protein>
    <submittedName>
        <fullName evidence="5">Transcriptional regulator</fullName>
    </submittedName>
</protein>
<dbReference type="PANTHER" id="PTHR33164:SF64">
    <property type="entry name" value="TRANSCRIPTIONAL REGULATOR SLYA"/>
    <property type="match status" value="1"/>
</dbReference>
<organism evidence="5 6">
    <name type="scientific">Henriciella pelagia</name>
    <dbReference type="NCBI Taxonomy" id="1977912"/>
    <lineage>
        <taxon>Bacteria</taxon>
        <taxon>Pseudomonadati</taxon>
        <taxon>Pseudomonadota</taxon>
        <taxon>Alphaproteobacteria</taxon>
        <taxon>Hyphomonadales</taxon>
        <taxon>Hyphomonadaceae</taxon>
        <taxon>Henriciella</taxon>
    </lineage>
</organism>
<name>A0ABQ1JE51_9PROT</name>
<dbReference type="InterPro" id="IPR036388">
    <property type="entry name" value="WH-like_DNA-bd_sf"/>
</dbReference>
<gene>
    <name evidence="5" type="ORF">GCM10011503_12140</name>
</gene>
<evidence type="ECO:0000256" key="2">
    <source>
        <dbReference type="ARBA" id="ARBA00023125"/>
    </source>
</evidence>
<feature type="domain" description="HTH marR-type" evidence="4">
    <location>
        <begin position="15"/>
        <end position="147"/>
    </location>
</feature>